<dbReference type="Pfam" id="PF03105">
    <property type="entry name" value="SPX"/>
    <property type="match status" value="1"/>
</dbReference>
<name>A0A7S0KT93_MICPS</name>
<protein>
    <recommendedName>
        <fullName evidence="1">SPX domain-containing protein</fullName>
    </recommendedName>
</protein>
<feature type="domain" description="SPX" evidence="1">
    <location>
        <begin position="1"/>
        <end position="165"/>
    </location>
</feature>
<evidence type="ECO:0000259" key="1">
    <source>
        <dbReference type="PROSITE" id="PS51382"/>
    </source>
</evidence>
<dbReference type="GO" id="GO:0016036">
    <property type="term" value="P:cellular response to phosphate starvation"/>
    <property type="evidence" value="ECO:0007669"/>
    <property type="project" value="InterPro"/>
</dbReference>
<evidence type="ECO:0000313" key="2">
    <source>
        <dbReference type="EMBL" id="CAD8592054.1"/>
    </source>
</evidence>
<dbReference type="AlphaFoldDB" id="A0A7S0KT93"/>
<dbReference type="CDD" id="cd14481">
    <property type="entry name" value="SPX_AtSPX1_like"/>
    <property type="match status" value="1"/>
</dbReference>
<dbReference type="PANTHER" id="PTHR45978">
    <property type="entry name" value="SPX DOMAIN-CONTAINING PROTEIN 3"/>
    <property type="match status" value="1"/>
</dbReference>
<proteinExistence type="predicted"/>
<dbReference type="InterPro" id="IPR004331">
    <property type="entry name" value="SPX_dom"/>
</dbReference>
<dbReference type="InterPro" id="IPR031142">
    <property type="entry name" value="SPX_prot"/>
</dbReference>
<accession>A0A7S0KT93</accession>
<dbReference type="EMBL" id="HBEV01012160">
    <property type="protein sequence ID" value="CAD8592054.1"/>
    <property type="molecule type" value="Transcribed_RNA"/>
</dbReference>
<reference evidence="2" key="1">
    <citation type="submission" date="2021-01" db="EMBL/GenBank/DDBJ databases">
        <authorList>
            <person name="Corre E."/>
            <person name="Pelletier E."/>
            <person name="Niang G."/>
            <person name="Scheremetjew M."/>
            <person name="Finn R."/>
            <person name="Kale V."/>
            <person name="Holt S."/>
            <person name="Cochrane G."/>
            <person name="Meng A."/>
            <person name="Brown T."/>
            <person name="Cohen L."/>
        </authorList>
    </citation>
    <scope>NUCLEOTIDE SEQUENCE</scope>
    <source>
        <strain evidence="2">CCMP494</strain>
    </source>
</reference>
<dbReference type="PROSITE" id="PS51382">
    <property type="entry name" value="SPX"/>
    <property type="match status" value="1"/>
</dbReference>
<sequence length="277" mass="31065">MKFGQKFTEIIAATHPSVSDQFLCYKTLKKCLKAIPEYKATTANGDTTVKPGEKRKLTDEQRLFLKTLNAELQKFNRFFISAEEDFVMKETKLEAAYRQVVNRDGSRAPMFTMQRCRDACRALADFHGELVLMEHWVGLNYTALVKILKKHDKRSNLSLRSPFLVSVLQQPFYSTEVLTQLIAKTESRFRKLNALIASRGNEAEANGSEANGHVANGVVAEDDEDVVATVSTAEVSLSLSRTKAAMECWNGLKDSDSIKRPLGDVPVLLQAKRLRSS</sequence>
<organism evidence="2">
    <name type="scientific">Micromonas pusilla</name>
    <name type="common">Picoplanktonic green alga</name>
    <name type="synonym">Chromulina pusilla</name>
    <dbReference type="NCBI Taxonomy" id="38833"/>
    <lineage>
        <taxon>Eukaryota</taxon>
        <taxon>Viridiplantae</taxon>
        <taxon>Chlorophyta</taxon>
        <taxon>Mamiellophyceae</taxon>
        <taxon>Mamiellales</taxon>
        <taxon>Mamiellaceae</taxon>
        <taxon>Micromonas</taxon>
    </lineage>
</organism>
<gene>
    <name evidence="2" type="ORF">MSP1404_LOCUS9458</name>
</gene>
<dbReference type="PANTHER" id="PTHR45978:SF7">
    <property type="entry name" value="SPX DOMAIN-CONTAINING PROTEIN 4"/>
    <property type="match status" value="1"/>
</dbReference>